<evidence type="ECO:0000313" key="4">
    <source>
        <dbReference type="EMBL" id="QIA91101.1"/>
    </source>
</evidence>
<protein>
    <submittedName>
        <fullName evidence="4">Uncharacterized protein</fullName>
    </submittedName>
</protein>
<dbReference type="Proteomes" id="UP000463931">
    <property type="component" value="Plasmid unnamed"/>
</dbReference>
<evidence type="ECO:0000256" key="1">
    <source>
        <dbReference type="SAM" id="Coils"/>
    </source>
</evidence>
<accession>A0AAE7BRB3</accession>
<keyword evidence="1" id="KW-0175">Coiled coil</keyword>
<feature type="coiled-coil region" evidence="1">
    <location>
        <begin position="263"/>
        <end position="334"/>
    </location>
</feature>
<sequence length="365" mass="40479">MLKSKKKQSKKSAKSRKVDPDAPVKVAEKEVRASDVKLFRIMPFLALLGAILIVVGFGGILNANHIYSVKQGQKSFSPGTQLPLFRGESKGTLKMGNIVKSKDNKQAAVEIKYTDQNAKTQLSVFGKNYKLYVLTQKDYPSAGLEVKYGFFGTDGSGILQISSPEPFIDQAIVIMLIDESTLVSSNDIYGTSNNTDSIMTKSITAQLADGTASDSNSTSSESDPTSKANIPIYYLRVNPGGSAKKVDNWGENDKKLVEALFVNQNLEKIEKNLADNKKKLELAKNTLKEYDERLKENPDDKAAVTAKQTFESNIETLNNNIEKEMKNYDKVKSYRIKSDILGKQQTKYKLIKSNDINKLTGQSYQ</sequence>
<geneLocation type="plasmid" evidence="4 5">
    <name>unnamed</name>
</geneLocation>
<proteinExistence type="predicted"/>
<keyword evidence="3" id="KW-0812">Transmembrane</keyword>
<reference evidence="4 5" key="1">
    <citation type="journal article" date="2019" name="Nat. Med.">
        <title>Preventing dysbiosis of the neonatal mouse intestinal microbiome protects against late-onset sepsis.</title>
        <authorList>
            <person name="Singer J.R."/>
            <person name="Blosser E.G."/>
            <person name="Zindl C.L."/>
            <person name="Silberger D.J."/>
            <person name="Conlan S."/>
            <person name="Laufer V.A."/>
            <person name="DiToro D."/>
            <person name="Deming C."/>
            <person name="Kumar R."/>
            <person name="Morrow C.D."/>
            <person name="Segre J.A."/>
            <person name="Gray M.J."/>
            <person name="Randolph D.A."/>
            <person name="Weaver C.T."/>
        </authorList>
    </citation>
    <scope>NUCLEOTIDE SEQUENCE [LARGE SCALE GENOMIC DNA]</scope>
    <source>
        <strain evidence="4 5">V10</strain>
    </source>
</reference>
<gene>
    <name evidence="4" type="ORF">FEE40_12870</name>
</gene>
<feature type="transmembrane region" description="Helical" evidence="3">
    <location>
        <begin position="38"/>
        <end position="61"/>
    </location>
</feature>
<dbReference type="RefSeq" id="WP_163587448.1">
    <property type="nucleotide sequence ID" value="NZ_CP040853.1"/>
</dbReference>
<name>A0AAE7BRB3_9LACO</name>
<feature type="compositionally biased region" description="Basic residues" evidence="2">
    <location>
        <begin position="1"/>
        <end position="15"/>
    </location>
</feature>
<evidence type="ECO:0000313" key="5">
    <source>
        <dbReference type="Proteomes" id="UP000463931"/>
    </source>
</evidence>
<dbReference type="EMBL" id="CP040853">
    <property type="protein sequence ID" value="QIA91101.1"/>
    <property type="molecule type" value="Genomic_DNA"/>
</dbReference>
<evidence type="ECO:0000256" key="3">
    <source>
        <dbReference type="SAM" id="Phobius"/>
    </source>
</evidence>
<keyword evidence="3" id="KW-0472">Membrane</keyword>
<feature type="region of interest" description="Disordered" evidence="2">
    <location>
        <begin position="1"/>
        <end position="23"/>
    </location>
</feature>
<evidence type="ECO:0000256" key="2">
    <source>
        <dbReference type="SAM" id="MobiDB-lite"/>
    </source>
</evidence>
<keyword evidence="3" id="KW-1133">Transmembrane helix</keyword>
<keyword evidence="4" id="KW-0614">Plasmid</keyword>
<dbReference type="AlphaFoldDB" id="A0AAE7BRB3"/>
<organism evidence="4 5">
    <name type="scientific">Ligilactobacillus murinus</name>
    <dbReference type="NCBI Taxonomy" id="1622"/>
    <lineage>
        <taxon>Bacteria</taxon>
        <taxon>Bacillati</taxon>
        <taxon>Bacillota</taxon>
        <taxon>Bacilli</taxon>
        <taxon>Lactobacillales</taxon>
        <taxon>Lactobacillaceae</taxon>
        <taxon>Ligilactobacillus</taxon>
    </lineage>
</organism>